<dbReference type="AlphaFoldDB" id="A0AAX4KUB6"/>
<protein>
    <submittedName>
        <fullName evidence="2">Uncharacterized protein</fullName>
    </submittedName>
</protein>
<dbReference type="Proteomes" id="UP001358614">
    <property type="component" value="Chromosome 2"/>
</dbReference>
<accession>A0AAX4KUB6</accession>
<name>A0AAX4KUB6_9TREE</name>
<dbReference type="RefSeq" id="XP_066086870.1">
    <property type="nucleotide sequence ID" value="XM_066230773.1"/>
</dbReference>
<dbReference type="EMBL" id="CP144090">
    <property type="protein sequence ID" value="WWD08903.1"/>
    <property type="molecule type" value="Genomic_DNA"/>
</dbReference>
<evidence type="ECO:0000256" key="1">
    <source>
        <dbReference type="SAM" id="MobiDB-lite"/>
    </source>
</evidence>
<reference evidence="2 3" key="1">
    <citation type="submission" date="2024-01" db="EMBL/GenBank/DDBJ databases">
        <title>Comparative genomics of Cryptococcus and Kwoniella reveals pathogenesis evolution and contrasting modes of karyotype evolution via chromosome fusion or intercentromeric recombination.</title>
        <authorList>
            <person name="Coelho M.A."/>
            <person name="David-Palma M."/>
            <person name="Shea T."/>
            <person name="Bowers K."/>
            <person name="McGinley-Smith S."/>
            <person name="Mohammad A.W."/>
            <person name="Gnirke A."/>
            <person name="Yurkov A.M."/>
            <person name="Nowrousian M."/>
            <person name="Sun S."/>
            <person name="Cuomo C.A."/>
            <person name="Heitman J."/>
        </authorList>
    </citation>
    <scope>NUCLEOTIDE SEQUENCE [LARGE SCALE GENOMIC DNA]</scope>
    <source>
        <strain evidence="2 3">PYCC6329</strain>
    </source>
</reference>
<organism evidence="2 3">
    <name type="scientific">Kwoniella europaea PYCC6329</name>
    <dbReference type="NCBI Taxonomy" id="1423913"/>
    <lineage>
        <taxon>Eukaryota</taxon>
        <taxon>Fungi</taxon>
        <taxon>Dikarya</taxon>
        <taxon>Basidiomycota</taxon>
        <taxon>Agaricomycotina</taxon>
        <taxon>Tremellomycetes</taxon>
        <taxon>Tremellales</taxon>
        <taxon>Cryptococcaceae</taxon>
        <taxon>Kwoniella</taxon>
    </lineage>
</organism>
<dbReference type="GeneID" id="91105818"/>
<gene>
    <name evidence="2" type="ORF">V865_007017</name>
</gene>
<keyword evidence="3" id="KW-1185">Reference proteome</keyword>
<evidence type="ECO:0000313" key="2">
    <source>
        <dbReference type="EMBL" id="WWD08903.1"/>
    </source>
</evidence>
<sequence length="125" mass="13556">MTNSLISKDSSTSSASEPSQPSDSDDEPSANSNSDPESDHEGSVGGLNRLATSSQAFHQKKIPQTDVRAEQKVTSDSSSRYRPIPAENTKEEELDWVNSPDGFMIPPLTVLVHSVIRSDTVRVLN</sequence>
<feature type="region of interest" description="Disordered" evidence="1">
    <location>
        <begin position="1"/>
        <end position="87"/>
    </location>
</feature>
<proteinExistence type="predicted"/>
<dbReference type="KEGG" id="ker:91105818"/>
<feature type="compositionally biased region" description="Low complexity" evidence="1">
    <location>
        <begin position="1"/>
        <end position="22"/>
    </location>
</feature>
<evidence type="ECO:0000313" key="3">
    <source>
        <dbReference type="Proteomes" id="UP001358614"/>
    </source>
</evidence>